<feature type="transmembrane region" description="Helical" evidence="1">
    <location>
        <begin position="237"/>
        <end position="254"/>
    </location>
</feature>
<evidence type="ECO:0000313" key="2">
    <source>
        <dbReference type="Proteomes" id="UP000035681"/>
    </source>
</evidence>
<organism evidence="2 3">
    <name type="scientific">Strongyloides stercoralis</name>
    <name type="common">Threadworm</name>
    <dbReference type="NCBI Taxonomy" id="6248"/>
    <lineage>
        <taxon>Eukaryota</taxon>
        <taxon>Metazoa</taxon>
        <taxon>Ecdysozoa</taxon>
        <taxon>Nematoda</taxon>
        <taxon>Chromadorea</taxon>
        <taxon>Rhabditida</taxon>
        <taxon>Tylenchina</taxon>
        <taxon>Panagrolaimomorpha</taxon>
        <taxon>Strongyloidoidea</taxon>
        <taxon>Strongyloididae</taxon>
        <taxon>Strongyloides</taxon>
    </lineage>
</organism>
<keyword evidence="1" id="KW-0812">Transmembrane</keyword>
<evidence type="ECO:0000256" key="1">
    <source>
        <dbReference type="SAM" id="Phobius"/>
    </source>
</evidence>
<dbReference type="AlphaFoldDB" id="A0AAF5D0G7"/>
<accession>A0AAF5D0G7</accession>
<reference evidence="3" key="1">
    <citation type="submission" date="2024-02" db="UniProtKB">
        <authorList>
            <consortium name="WormBaseParasite"/>
        </authorList>
    </citation>
    <scope>IDENTIFICATION</scope>
</reference>
<protein>
    <submittedName>
        <fullName evidence="3">Uncharacterized protein</fullName>
    </submittedName>
</protein>
<dbReference type="WBParaSite" id="TCONS_00004569.p1">
    <property type="protein sequence ID" value="TCONS_00004569.p1"/>
    <property type="gene ID" value="XLOC_002219"/>
</dbReference>
<evidence type="ECO:0000313" key="3">
    <source>
        <dbReference type="WBParaSite" id="TCONS_00004569.p1"/>
    </source>
</evidence>
<proteinExistence type="predicted"/>
<feature type="transmembrane region" description="Helical" evidence="1">
    <location>
        <begin position="179"/>
        <end position="198"/>
    </location>
</feature>
<feature type="transmembrane region" description="Helical" evidence="1">
    <location>
        <begin position="125"/>
        <end position="158"/>
    </location>
</feature>
<feature type="transmembrane region" description="Helical" evidence="1">
    <location>
        <begin position="86"/>
        <end position="105"/>
    </location>
</feature>
<keyword evidence="2" id="KW-1185">Reference proteome</keyword>
<keyword evidence="1" id="KW-1133">Transmembrane helix</keyword>
<sequence>IIINGIKWHSLNYSIFNIIIILVRVNNSNRSPWINFMTKKLDKELQDKIFSTCYGIYYFGTSFYLISIIILYFLPNFEKKIWYKIILWPCIIFLIDILGILLFFLNDWLVDGEGNFTYVLTPLSMYHGISIILCSIIMILYFLFSFILFIFEFIKFCNNKLSKLKDQEKIKKNFQSFKLSIQILLVNFWSIINFLIIYPGNSIIFGMFLADNWGELLIKYREFLINALKITKQYDDLFMVIGPIVQFLLTVIFMKGFRESFIFLISCGNFYNYNLDEDEDEDDSRWAKKVRNKNLLTTKNIKS</sequence>
<feature type="transmembrane region" description="Helical" evidence="1">
    <location>
        <begin position="55"/>
        <end position="74"/>
    </location>
</feature>
<name>A0AAF5D0G7_STRER</name>
<dbReference type="Proteomes" id="UP000035681">
    <property type="component" value="Unplaced"/>
</dbReference>
<keyword evidence="1" id="KW-0472">Membrane</keyword>